<dbReference type="Proteomes" id="UP001060215">
    <property type="component" value="Chromosome 14"/>
</dbReference>
<protein>
    <submittedName>
        <fullName evidence="1">Cation/H(+) antiporter 15</fullName>
    </submittedName>
</protein>
<name>A0ACC0FLV5_9ERIC</name>
<organism evidence="1 2">
    <name type="scientific">Camellia lanceoleosa</name>
    <dbReference type="NCBI Taxonomy" id="1840588"/>
    <lineage>
        <taxon>Eukaryota</taxon>
        <taxon>Viridiplantae</taxon>
        <taxon>Streptophyta</taxon>
        <taxon>Embryophyta</taxon>
        <taxon>Tracheophyta</taxon>
        <taxon>Spermatophyta</taxon>
        <taxon>Magnoliopsida</taxon>
        <taxon>eudicotyledons</taxon>
        <taxon>Gunneridae</taxon>
        <taxon>Pentapetalae</taxon>
        <taxon>asterids</taxon>
        <taxon>Ericales</taxon>
        <taxon>Theaceae</taxon>
        <taxon>Camellia</taxon>
    </lineage>
</organism>
<gene>
    <name evidence="1" type="ORF">LOK49_LG13G01443</name>
</gene>
<evidence type="ECO:0000313" key="2">
    <source>
        <dbReference type="Proteomes" id="UP001060215"/>
    </source>
</evidence>
<accession>A0ACC0FLV5</accession>
<evidence type="ECO:0000313" key="1">
    <source>
        <dbReference type="EMBL" id="KAI7989700.1"/>
    </source>
</evidence>
<reference evidence="1 2" key="1">
    <citation type="journal article" date="2022" name="Plant J.">
        <title>Chromosome-level genome of Camellia lanceoleosa provides a valuable resource for understanding genome evolution and self-incompatibility.</title>
        <authorList>
            <person name="Gong W."/>
            <person name="Xiao S."/>
            <person name="Wang L."/>
            <person name="Liao Z."/>
            <person name="Chang Y."/>
            <person name="Mo W."/>
            <person name="Hu G."/>
            <person name="Li W."/>
            <person name="Zhao G."/>
            <person name="Zhu H."/>
            <person name="Hu X."/>
            <person name="Ji K."/>
            <person name="Xiang X."/>
            <person name="Song Q."/>
            <person name="Yuan D."/>
            <person name="Jin S."/>
            <person name="Zhang L."/>
        </authorList>
    </citation>
    <scope>NUCLEOTIDE SEQUENCE [LARGE SCALE GENOMIC DNA]</scope>
    <source>
        <strain evidence="1">SQ_2022a</strain>
    </source>
</reference>
<proteinExistence type="predicted"/>
<sequence length="145" mass="16044">MCEDICNLAEDKHVAFIIIPFHKQQTMDEGMQVANAAFRSINQNVLANAPCLVGILVDRGLTGSTRLGASNQVSHQVDVLFFGGADDRVALSYAWRMSEHHRISLTVMQFIAGDNAIDPMRVETSAEPNFYHIDNGDRAVIEINN</sequence>
<keyword evidence="2" id="KW-1185">Reference proteome</keyword>
<dbReference type="EMBL" id="CM045771">
    <property type="protein sequence ID" value="KAI7989700.1"/>
    <property type="molecule type" value="Genomic_DNA"/>
</dbReference>
<comment type="caution">
    <text evidence="1">The sequence shown here is derived from an EMBL/GenBank/DDBJ whole genome shotgun (WGS) entry which is preliminary data.</text>
</comment>